<dbReference type="PANTHER" id="PTHR11365:SF23">
    <property type="entry name" value="HYPOTHETICAL 5-OXOPROLINASE (EUROFUNG)-RELATED"/>
    <property type="match status" value="1"/>
</dbReference>
<dbReference type="PANTHER" id="PTHR11365">
    <property type="entry name" value="5-OXOPROLINASE RELATED"/>
    <property type="match status" value="1"/>
</dbReference>
<organism evidence="2">
    <name type="scientific">Desulfofervidus auxilii</name>
    <dbReference type="NCBI Taxonomy" id="1621989"/>
    <lineage>
        <taxon>Bacteria</taxon>
        <taxon>Pseudomonadati</taxon>
        <taxon>Thermodesulfobacteriota</taxon>
        <taxon>Candidatus Desulfofervidia</taxon>
        <taxon>Candidatus Desulfofervidales</taxon>
        <taxon>Candidatus Desulfofervidaceae</taxon>
        <taxon>Candidatus Desulfofervidus</taxon>
    </lineage>
</organism>
<proteinExistence type="predicted"/>
<comment type="caution">
    <text evidence="2">The sequence shown here is derived from an EMBL/GenBank/DDBJ whole genome shotgun (WGS) entry which is preliminary data.</text>
</comment>
<dbReference type="GO" id="GO:0005829">
    <property type="term" value="C:cytosol"/>
    <property type="evidence" value="ECO:0007669"/>
    <property type="project" value="TreeGrafter"/>
</dbReference>
<accession>A0A7C0U243</accession>
<name>A0A7C0U243_DESA2</name>
<dbReference type="GO" id="GO:0006749">
    <property type="term" value="P:glutathione metabolic process"/>
    <property type="evidence" value="ECO:0007669"/>
    <property type="project" value="TreeGrafter"/>
</dbReference>
<sequence length="522" mass="57524">MSQKAIELEIFNKILASIAEEMGIVLRRSAFSPNIRERRDFSCAIFDKEGELIAQASHIPVHLGAMPLTMKKILPQFKWEAGDIVITNDPFQGGTHLPDITLIKPIFVNQQLYFFLIVRAHHADIGGEYPGSMAVTDHIEKEGVLIKPTKIIKKGKINKLFLEELLKKLRNPLERKGDLKAQLASLERGEERLLNIVERYSLEKVLEMSNALKKYTEKAMHSLITHLPQGKYSFVDYLDDDGFGKKDIAIKVNVEIKDKIIIVDFSKSDNQVRGSVNAPRAVTEAAVYYVFLSLLNTLGDYPINQGCFSPIKILTKPGTIVDAKYPAAVAAGNVETSQRIVDALLGALAQAMPDLIPAASCGTMNNIAIGGIHPKTNKEFAYYETIGGGMGGRPKKDGLSGVHTHMTNTLNTPVEAIEHDYPFLIEAYYLRKGSGGKGYFQGGDGLVRIYYFLSPCTVTILSERRCYAPYGLKGGSAGKQGENIVISGEKEIKLPGKINFEVRTGDRLIIKTPGGGGWGKRN</sequence>
<dbReference type="AlphaFoldDB" id="A0A7C0U243"/>
<protein>
    <submittedName>
        <fullName evidence="2">Hydantoinase B/oxoprolinase family protein</fullName>
    </submittedName>
</protein>
<feature type="domain" description="Hydantoinase B/oxoprolinase" evidence="1">
    <location>
        <begin position="5"/>
        <end position="520"/>
    </location>
</feature>
<evidence type="ECO:0000313" key="2">
    <source>
        <dbReference type="EMBL" id="HDD43485.1"/>
    </source>
</evidence>
<evidence type="ECO:0000259" key="1">
    <source>
        <dbReference type="Pfam" id="PF02538"/>
    </source>
</evidence>
<dbReference type="EMBL" id="DRBS01000053">
    <property type="protein sequence ID" value="HDD43485.1"/>
    <property type="molecule type" value="Genomic_DNA"/>
</dbReference>
<dbReference type="Proteomes" id="UP000886289">
    <property type="component" value="Unassembled WGS sequence"/>
</dbReference>
<dbReference type="InterPro" id="IPR003692">
    <property type="entry name" value="Hydantoinase_B"/>
</dbReference>
<dbReference type="InterPro" id="IPR045079">
    <property type="entry name" value="Oxoprolinase-like"/>
</dbReference>
<reference evidence="2" key="1">
    <citation type="journal article" date="2020" name="mSystems">
        <title>Genome- and Community-Level Interaction Insights into Carbon Utilization and Element Cycling Functions of Hydrothermarchaeota in Hydrothermal Sediment.</title>
        <authorList>
            <person name="Zhou Z."/>
            <person name="Liu Y."/>
            <person name="Xu W."/>
            <person name="Pan J."/>
            <person name="Luo Z.H."/>
            <person name="Li M."/>
        </authorList>
    </citation>
    <scope>NUCLEOTIDE SEQUENCE [LARGE SCALE GENOMIC DNA]</scope>
    <source>
        <strain evidence="2">HyVt-233</strain>
    </source>
</reference>
<gene>
    <name evidence="2" type="ORF">ENG63_01290</name>
</gene>
<dbReference type="GO" id="GO:0017168">
    <property type="term" value="F:5-oxoprolinase (ATP-hydrolyzing) activity"/>
    <property type="evidence" value="ECO:0007669"/>
    <property type="project" value="TreeGrafter"/>
</dbReference>
<dbReference type="Pfam" id="PF02538">
    <property type="entry name" value="Hydantoinase_B"/>
    <property type="match status" value="1"/>
</dbReference>